<dbReference type="InterPro" id="IPR012865">
    <property type="entry name" value="DUF1642"/>
</dbReference>
<evidence type="ECO:0000313" key="1">
    <source>
        <dbReference type="EMBL" id="BAN73523.1"/>
    </source>
</evidence>
<reference evidence="1 2" key="1">
    <citation type="journal article" date="2013" name="PLoS ONE">
        <title>Genomic Adaptation of the Lactobacillus casei Group.</title>
        <authorList>
            <person name="Toh H."/>
            <person name="Oshima K."/>
            <person name="Nakano A."/>
            <person name="Takahata M."/>
            <person name="Murakami M."/>
            <person name="Takaki T."/>
            <person name="Nishiyama H."/>
            <person name="Igimi S."/>
            <person name="Hattori M."/>
            <person name="Morita H."/>
        </authorList>
    </citation>
    <scope>NUCLEOTIDE SEQUENCE [LARGE SCALE GENOMIC DNA]</scope>
    <source>
        <strain evidence="1 2">ATCC 393</strain>
    </source>
</reference>
<evidence type="ECO:0000313" key="2">
    <source>
        <dbReference type="Proteomes" id="UP000015560"/>
    </source>
</evidence>
<sequence length="189" mass="21555">MSEEKLYAVKDDEGKYLLMVMDSGSCWEEDAGTATKSRNLALAWAKNNGGRVFTLVEEPVKVVVSPEEAKLVKNCLWTNLQDAFLNNINLLFRGRRPEDITRLKSALTNGYTVAKDKKYNVKVPHAEGWHFQKYSSASKLGVRNNWRPFPAKDIDSNMSKDLFIFTESEIEHYGLQDCEKEEVTDDGIR</sequence>
<protein>
    <submittedName>
        <fullName evidence="1">Hypothetical phage protein</fullName>
    </submittedName>
</protein>
<dbReference type="Pfam" id="PF07852">
    <property type="entry name" value="DUF1642"/>
    <property type="match status" value="1"/>
</dbReference>
<dbReference type="AlphaFoldDB" id="A0AAD1AMF3"/>
<proteinExistence type="predicted"/>
<organism evidence="1 2">
    <name type="scientific">Lacticaseibacillus casei DSM 20011 = JCM 1134 = ATCC 393</name>
    <dbReference type="NCBI Taxonomy" id="1423732"/>
    <lineage>
        <taxon>Bacteria</taxon>
        <taxon>Bacillati</taxon>
        <taxon>Bacillota</taxon>
        <taxon>Bacilli</taxon>
        <taxon>Lactobacillales</taxon>
        <taxon>Lactobacillaceae</taxon>
        <taxon>Lacticaseibacillus</taxon>
    </lineage>
</organism>
<dbReference type="GeneID" id="45547621"/>
<dbReference type="EMBL" id="AP012544">
    <property type="protein sequence ID" value="BAN73523.1"/>
    <property type="molecule type" value="Genomic_DNA"/>
</dbReference>
<accession>A0AAD1AMF3</accession>
<dbReference type="RefSeq" id="WP_025013909.1">
    <property type="nucleotide sequence ID" value="NZ_AP012544.1"/>
</dbReference>
<gene>
    <name evidence="1" type="ORF">LBCZ_0355</name>
</gene>
<dbReference type="Proteomes" id="UP000015560">
    <property type="component" value="Chromosome"/>
</dbReference>
<name>A0AAD1AMF3_LACCA</name>